<evidence type="ECO:0000313" key="2">
    <source>
        <dbReference type="Proteomes" id="UP000522313"/>
    </source>
</evidence>
<dbReference type="EMBL" id="JACHBT010000012">
    <property type="protein sequence ID" value="MBB6505445.1"/>
    <property type="molecule type" value="Genomic_DNA"/>
</dbReference>
<name>A0A7X0MPU7_9SPHN</name>
<protein>
    <submittedName>
        <fullName evidence="1">Uncharacterized protein</fullName>
    </submittedName>
</protein>
<reference evidence="1 2" key="2">
    <citation type="submission" date="2020-08" db="EMBL/GenBank/DDBJ databases">
        <authorList>
            <person name="Partida-Martinez L."/>
            <person name="Huntemann M."/>
            <person name="Clum A."/>
            <person name="Wang J."/>
            <person name="Palaniappan K."/>
            <person name="Ritter S."/>
            <person name="Chen I.-M."/>
            <person name="Stamatis D."/>
            <person name="Reddy T."/>
            <person name="O'Malley R."/>
            <person name="Daum C."/>
            <person name="Shapiro N."/>
            <person name="Ivanova N."/>
            <person name="Kyrpides N."/>
            <person name="Woyke T."/>
        </authorList>
    </citation>
    <scope>NUCLEOTIDE SEQUENCE [LARGE SCALE GENOMIC DNA]</scope>
    <source>
        <strain evidence="1 2">AS3.13</strain>
    </source>
</reference>
<proteinExistence type="predicted"/>
<evidence type="ECO:0000313" key="1">
    <source>
        <dbReference type="EMBL" id="MBB6505445.1"/>
    </source>
</evidence>
<accession>A0A7X0MPU7</accession>
<organism evidence="1 2">
    <name type="scientific">Sphingomonas endophytica</name>
    <dbReference type="NCBI Taxonomy" id="869719"/>
    <lineage>
        <taxon>Bacteria</taxon>
        <taxon>Pseudomonadati</taxon>
        <taxon>Pseudomonadota</taxon>
        <taxon>Alphaproteobacteria</taxon>
        <taxon>Sphingomonadales</taxon>
        <taxon>Sphingomonadaceae</taxon>
        <taxon>Sphingomonas</taxon>
    </lineage>
</organism>
<gene>
    <name evidence="1" type="ORF">F4693_002433</name>
</gene>
<sequence>MFASFNRPDRRDGAVERGAITMKLPWLAGAATCALIIQMVGTVPARANSLAELWSRPVRATYDSGKSALALEHCIGSAVSDWGAPTVLHGEGVTDIWVGVPFAIRIKDGSTGRTISFTASGAYDDRVARAIRGCL</sequence>
<dbReference type="AlphaFoldDB" id="A0A7X0MPU7"/>
<reference evidence="1 2" key="1">
    <citation type="submission" date="2020-08" db="EMBL/GenBank/DDBJ databases">
        <title>The Agave Microbiome: Exploring the role of microbial communities in plant adaptations to desert environments.</title>
        <authorList>
            <person name="Partida-Martinez L.P."/>
        </authorList>
    </citation>
    <scope>NUCLEOTIDE SEQUENCE [LARGE SCALE GENOMIC DNA]</scope>
    <source>
        <strain evidence="1 2">AS3.13</strain>
    </source>
</reference>
<comment type="caution">
    <text evidence="1">The sequence shown here is derived from an EMBL/GenBank/DDBJ whole genome shotgun (WGS) entry which is preliminary data.</text>
</comment>
<dbReference type="Proteomes" id="UP000522313">
    <property type="component" value="Unassembled WGS sequence"/>
</dbReference>